<dbReference type="InterPro" id="IPR004875">
    <property type="entry name" value="DDE_SF_endonuclease_dom"/>
</dbReference>
<evidence type="ECO:0000313" key="8">
    <source>
        <dbReference type="Proteomes" id="UP001153954"/>
    </source>
</evidence>
<comment type="caution">
    <text evidence="7">The sequence shown here is derived from an EMBL/GenBank/DDBJ whole genome shotgun (WGS) entry which is preliminary data.</text>
</comment>
<gene>
    <name evidence="7" type="ORF">EEDITHA_LOCUS12022</name>
</gene>
<dbReference type="PANTHER" id="PTHR19303:SF73">
    <property type="entry name" value="PROTEIN PDC2"/>
    <property type="match status" value="1"/>
</dbReference>
<dbReference type="Gene3D" id="1.10.10.60">
    <property type="entry name" value="Homeodomain-like"/>
    <property type="match status" value="2"/>
</dbReference>
<evidence type="ECO:0000259" key="5">
    <source>
        <dbReference type="PROSITE" id="PS50960"/>
    </source>
</evidence>
<feature type="domain" description="HTH CENPB-type" evidence="6">
    <location>
        <begin position="59"/>
        <end position="130"/>
    </location>
</feature>
<dbReference type="InterPro" id="IPR006600">
    <property type="entry name" value="HTH_CenpB_DNA-bd_dom"/>
</dbReference>
<dbReference type="SUPFAM" id="SSF46689">
    <property type="entry name" value="Homeodomain-like"/>
    <property type="match status" value="2"/>
</dbReference>
<accession>A0AAU9UCH4</accession>
<sequence length="494" mass="56346">MNPRKNKCLSISEKKRVIQAVEDGQLKKDVAKQFGILPSTLSMILKKKNYIMGSALITSRKRSRQGKFPCLEECLLKWIRQCRGKNIPIGGFMLKEKAKSFAQSLGIEGFAASEGWLSNFKNRNGITFKKICRKTTSVDVSICSQWINELIQLLNGYDPSDIFNIDETGLFYKCLPDHTLTFKDEKCHGGKLSKDRLTVLLACNLDGSQKLKPLVIGKYAKPRSFKGIKSLPIAYKSNKRAWMTTELFNEWLISVNIDMKKAKRKILLFLDKCTVHNNPPQLDHVKLIFFPTKTKSRLQPFNQGIIQNFKTLYRREIISLVLDSMEKGEKENITVLTAIIMIDKAWKNVNPTFIYNCFIKCGFKQVGNVEQSSEPPKIINSDSRWGLLPNCGEITFDDYAHVDDDISVHGVLTDAELMNMVSLDEDEEENEEEEPPISVTLSEARKCLTILRFYALGTDTNDDFFAALTTIENSLDNDRRKSLTQKKITDFFSK</sequence>
<dbReference type="EMBL" id="CAKOGL010000017">
    <property type="protein sequence ID" value="CAH2096716.1"/>
    <property type="molecule type" value="Genomic_DNA"/>
</dbReference>
<dbReference type="AlphaFoldDB" id="A0AAU9UCH4"/>
<organism evidence="7 8">
    <name type="scientific">Euphydryas editha</name>
    <name type="common">Edith's checkerspot</name>
    <dbReference type="NCBI Taxonomy" id="104508"/>
    <lineage>
        <taxon>Eukaryota</taxon>
        <taxon>Metazoa</taxon>
        <taxon>Ecdysozoa</taxon>
        <taxon>Arthropoda</taxon>
        <taxon>Hexapoda</taxon>
        <taxon>Insecta</taxon>
        <taxon>Pterygota</taxon>
        <taxon>Neoptera</taxon>
        <taxon>Endopterygota</taxon>
        <taxon>Lepidoptera</taxon>
        <taxon>Glossata</taxon>
        <taxon>Ditrysia</taxon>
        <taxon>Papilionoidea</taxon>
        <taxon>Nymphalidae</taxon>
        <taxon>Nymphalinae</taxon>
        <taxon>Euphydryas</taxon>
    </lineage>
</organism>
<comment type="subcellular location">
    <subcellularLocation>
        <location evidence="1 4">Nucleus</location>
    </subcellularLocation>
</comment>
<dbReference type="PANTHER" id="PTHR19303">
    <property type="entry name" value="TRANSPOSON"/>
    <property type="match status" value="1"/>
</dbReference>
<dbReference type="InterPro" id="IPR007889">
    <property type="entry name" value="HTH_Psq"/>
</dbReference>
<keyword evidence="2 4" id="KW-0238">DNA-binding</keyword>
<evidence type="ECO:0008006" key="9">
    <source>
        <dbReference type="Google" id="ProtNLM"/>
    </source>
</evidence>
<dbReference type="PROSITE" id="PS50960">
    <property type="entry name" value="HTH_PSQ"/>
    <property type="match status" value="1"/>
</dbReference>
<evidence type="ECO:0000256" key="4">
    <source>
        <dbReference type="PROSITE-ProRule" id="PRU00320"/>
    </source>
</evidence>
<evidence type="ECO:0000256" key="3">
    <source>
        <dbReference type="ARBA" id="ARBA00023242"/>
    </source>
</evidence>
<keyword evidence="3 4" id="KW-0539">Nucleus</keyword>
<evidence type="ECO:0000313" key="7">
    <source>
        <dbReference type="EMBL" id="CAH2096716.1"/>
    </source>
</evidence>
<dbReference type="InterPro" id="IPR050863">
    <property type="entry name" value="CenT-Element_Derived"/>
</dbReference>
<dbReference type="Pfam" id="PF04218">
    <property type="entry name" value="CENP-B_N"/>
    <property type="match status" value="1"/>
</dbReference>
<dbReference type="SMART" id="SM00674">
    <property type="entry name" value="CENPB"/>
    <property type="match status" value="1"/>
</dbReference>
<dbReference type="InterPro" id="IPR009057">
    <property type="entry name" value="Homeodomain-like_sf"/>
</dbReference>
<feature type="DNA-binding region" description="H-T-H motif" evidence="4">
    <location>
        <begin position="27"/>
        <end position="47"/>
    </location>
</feature>
<proteinExistence type="predicted"/>
<evidence type="ECO:0000259" key="6">
    <source>
        <dbReference type="PROSITE" id="PS51253"/>
    </source>
</evidence>
<name>A0AAU9UCH4_EUPED</name>
<dbReference type="PROSITE" id="PS51253">
    <property type="entry name" value="HTH_CENPB"/>
    <property type="match status" value="1"/>
</dbReference>
<keyword evidence="8" id="KW-1185">Reference proteome</keyword>
<dbReference type="GO" id="GO:0005634">
    <property type="term" value="C:nucleus"/>
    <property type="evidence" value="ECO:0007669"/>
    <property type="project" value="UniProtKB-SubCell"/>
</dbReference>
<protein>
    <recommendedName>
        <fullName evidence="9">Tigger transposable element-derived protein 6</fullName>
    </recommendedName>
</protein>
<dbReference type="GO" id="GO:0003677">
    <property type="term" value="F:DNA binding"/>
    <property type="evidence" value="ECO:0007669"/>
    <property type="project" value="UniProtKB-UniRule"/>
</dbReference>
<reference evidence="7" key="1">
    <citation type="submission" date="2022-03" db="EMBL/GenBank/DDBJ databases">
        <authorList>
            <person name="Tunstrom K."/>
        </authorList>
    </citation>
    <scope>NUCLEOTIDE SEQUENCE</scope>
</reference>
<dbReference type="Pfam" id="PF03221">
    <property type="entry name" value="HTH_Tnp_Tc5"/>
    <property type="match status" value="1"/>
</dbReference>
<evidence type="ECO:0000256" key="1">
    <source>
        <dbReference type="ARBA" id="ARBA00004123"/>
    </source>
</evidence>
<dbReference type="Proteomes" id="UP001153954">
    <property type="component" value="Unassembled WGS sequence"/>
</dbReference>
<dbReference type="Pfam" id="PF03184">
    <property type="entry name" value="DDE_1"/>
    <property type="match status" value="1"/>
</dbReference>
<evidence type="ECO:0000256" key="2">
    <source>
        <dbReference type="ARBA" id="ARBA00023125"/>
    </source>
</evidence>
<feature type="domain" description="HTH psq-type" evidence="5">
    <location>
        <begin position="1"/>
        <end position="51"/>
    </location>
</feature>